<dbReference type="Proteomes" id="UP000253772">
    <property type="component" value="Chromosome c2"/>
</dbReference>
<dbReference type="AlphaFoldDB" id="A0A482J0G9"/>
<reference evidence="1 2" key="1">
    <citation type="submission" date="2019-03" db="EMBL/GenBank/DDBJ databases">
        <title>Comparative insights into the high quality Complete genome sequence of highly metal resistant Cupriavidus metallidurans strain BS1 isolated from a gold-copper mine.</title>
        <authorList>
            <person name="Mazhar H.S."/>
            <person name="Rensing C."/>
        </authorList>
    </citation>
    <scope>NUCLEOTIDE SEQUENCE [LARGE SCALE GENOMIC DNA]</scope>
    <source>
        <strain evidence="1 2">BS1</strain>
    </source>
</reference>
<dbReference type="RefSeq" id="WP_017514635.1">
    <property type="nucleotide sequence ID" value="NZ_CP037901.1"/>
</dbReference>
<evidence type="ECO:0000313" key="2">
    <source>
        <dbReference type="Proteomes" id="UP000253772"/>
    </source>
</evidence>
<organism evidence="1 2">
    <name type="scientific">Cupriavidus metallidurans</name>
    <dbReference type="NCBI Taxonomy" id="119219"/>
    <lineage>
        <taxon>Bacteria</taxon>
        <taxon>Pseudomonadati</taxon>
        <taxon>Pseudomonadota</taxon>
        <taxon>Betaproteobacteria</taxon>
        <taxon>Burkholderiales</taxon>
        <taxon>Burkholderiaceae</taxon>
        <taxon>Cupriavidus</taxon>
    </lineage>
</organism>
<gene>
    <name evidence="1" type="ORF">DDF84_025565</name>
</gene>
<name>A0A482J0G9_9BURK</name>
<dbReference type="InterPro" id="IPR021549">
    <property type="entry name" value="DUF2894"/>
</dbReference>
<sequence length="228" mass="24754">MHNDGPHDPLTLLGGWRDSGADRADPVRFRFIETMAQRASAYSGEAGRLLDTRVARLVAEYGAMLARDAGASDEVASPEAQSQPHSALAELAALRERLGQHTQPATGAITTHTHAHTQAHTPNALIPQRAAPAEPELADYFRDTWARVSVDRQMRQSQAGVPENAGPLNTNHLVHRSLSLMREVSPGYLEQFLSYVDALSWLEGMHPISLVPERKARAKSGKTGSGTV</sequence>
<evidence type="ECO:0000313" key="1">
    <source>
        <dbReference type="EMBL" id="QBP13019.1"/>
    </source>
</evidence>
<dbReference type="OrthoDB" id="6025757at2"/>
<dbReference type="Pfam" id="PF11445">
    <property type="entry name" value="DUF2894"/>
    <property type="match status" value="1"/>
</dbReference>
<protein>
    <submittedName>
        <fullName evidence="1">DUF2894 domain-containing protein</fullName>
    </submittedName>
</protein>
<accession>A0A482J0G9</accession>
<proteinExistence type="predicted"/>
<dbReference type="EMBL" id="CP037901">
    <property type="protein sequence ID" value="QBP13019.1"/>
    <property type="molecule type" value="Genomic_DNA"/>
</dbReference>